<keyword evidence="2" id="KW-0812">Transmembrane</keyword>
<name>A0A4R3JNQ5_9PROT</name>
<evidence type="ECO:0000256" key="2">
    <source>
        <dbReference type="SAM" id="Phobius"/>
    </source>
</evidence>
<evidence type="ECO:0000256" key="1">
    <source>
        <dbReference type="SAM" id="Coils"/>
    </source>
</evidence>
<reference evidence="3 4" key="1">
    <citation type="submission" date="2019-03" db="EMBL/GenBank/DDBJ databases">
        <title>Genomic Encyclopedia of Type Strains, Phase IV (KMG-IV): sequencing the most valuable type-strain genomes for metagenomic binning, comparative biology and taxonomic classification.</title>
        <authorList>
            <person name="Goeker M."/>
        </authorList>
    </citation>
    <scope>NUCLEOTIDE SEQUENCE [LARGE SCALE GENOMIC DNA]</scope>
    <source>
        <strain evidence="3 4">DSM 103923</strain>
    </source>
</reference>
<feature type="coiled-coil region" evidence="1">
    <location>
        <begin position="324"/>
        <end position="383"/>
    </location>
</feature>
<comment type="caution">
    <text evidence="3">The sequence shown here is derived from an EMBL/GenBank/DDBJ whole genome shotgun (WGS) entry which is preliminary data.</text>
</comment>
<feature type="coiled-coil region" evidence="1">
    <location>
        <begin position="424"/>
        <end position="451"/>
    </location>
</feature>
<organism evidence="3 4">
    <name type="scientific">Sulfuritortus calidifontis</name>
    <dbReference type="NCBI Taxonomy" id="1914471"/>
    <lineage>
        <taxon>Bacteria</taxon>
        <taxon>Pseudomonadati</taxon>
        <taxon>Pseudomonadota</taxon>
        <taxon>Betaproteobacteria</taxon>
        <taxon>Nitrosomonadales</taxon>
        <taxon>Thiobacillaceae</taxon>
        <taxon>Sulfuritortus</taxon>
    </lineage>
</organism>
<keyword evidence="2" id="KW-1133">Transmembrane helix</keyword>
<keyword evidence="4" id="KW-1185">Reference proteome</keyword>
<feature type="coiled-coil region" evidence="1">
    <location>
        <begin position="140"/>
        <end position="210"/>
    </location>
</feature>
<keyword evidence="2" id="KW-0472">Membrane</keyword>
<feature type="transmembrane region" description="Helical" evidence="2">
    <location>
        <begin position="53"/>
        <end position="78"/>
    </location>
</feature>
<protein>
    <submittedName>
        <fullName evidence="3">Lambda family phage tail tape measure protein</fullName>
    </submittedName>
</protein>
<sequence length="704" mass="75242">SANAAVAASSGMARLSVVQTQLVPAQQRLAAAQAAHNAAMAAGTGITRGLSAALGLVGGPLGLILTLLTAGATAWAIWGDRAKSSADKARDAIDAAREAAERLRKEERFGTGDAAIFRESIAALEQKERLLNESVAKAGSKAAAEELKRVRAELAARKDELAKIEAREKALGGPTVLGAELLGKQFDQYIDQYRKKLDPLSAALKELREQAAKAGIALNSDKFKQAEALVRKSFEKSETRLPSLADAFDAELARLKDGLKTAESVIEASYKGRFITEDQYWQARAETQRRALDLEERDLSDKLAAQQDLIRRLSAVKPKDAKEQAEIADKLREATGRAAELQAQLDALNDRRVAVDLAIQVDRARLDNELADIKARLAQEFAQATGAETPEMRLAAIRREYDELLARFGDDPALRELVDKLVPVKAAQANLAALEAKWREAIERMRQAQDNANVLQQAGTLTPAQAQARIEAAARETKGALEALLPDLEAAMRTLFPPEEVARRMENLRAEILKTQPVADSLMTKVAGQMQDAFSTAFGDIVTGTKKVSDAFRSMAQSILQSLARIFAQRAAEQIFGWLFPSFGGVKKNAQGGVYKSASLAQYANRIVAAPTLFTFAAGGVPRLGLMGEAGPEAIMPLKRGPDGRLGVEAHGAGNVVVNVAVDASGSRVEGDAGSARQLGDMIAGAVRGILVAEKRPGGLLAGA</sequence>
<proteinExistence type="predicted"/>
<dbReference type="AlphaFoldDB" id="A0A4R3JNQ5"/>
<dbReference type="EMBL" id="SLZY01000031">
    <property type="protein sequence ID" value="TCS68174.1"/>
    <property type="molecule type" value="Genomic_DNA"/>
</dbReference>
<keyword evidence="1" id="KW-0175">Coiled coil</keyword>
<feature type="non-terminal residue" evidence="3">
    <location>
        <position position="1"/>
    </location>
</feature>
<dbReference type="RefSeq" id="WP_207899569.1">
    <property type="nucleotide sequence ID" value="NZ_SLZY01000031.1"/>
</dbReference>
<dbReference type="Proteomes" id="UP000295135">
    <property type="component" value="Unassembled WGS sequence"/>
</dbReference>
<gene>
    <name evidence="3" type="ORF">EDC61_1311</name>
</gene>
<accession>A0A4R3JNQ5</accession>
<evidence type="ECO:0000313" key="4">
    <source>
        <dbReference type="Proteomes" id="UP000295135"/>
    </source>
</evidence>
<evidence type="ECO:0000313" key="3">
    <source>
        <dbReference type="EMBL" id="TCS68174.1"/>
    </source>
</evidence>